<dbReference type="PANTHER" id="PTHR47926:SF400">
    <property type="entry name" value="PENTACOTRIPEPTIDE-REPEAT REGION OF PRORP DOMAIN-CONTAINING PROTEIN"/>
    <property type="match status" value="1"/>
</dbReference>
<proteinExistence type="inferred from homology"/>
<evidence type="ECO:0000259" key="4">
    <source>
        <dbReference type="Pfam" id="PF14432"/>
    </source>
</evidence>
<evidence type="ECO:0000313" key="5">
    <source>
        <dbReference type="EMBL" id="KDP30372.1"/>
    </source>
</evidence>
<reference evidence="5 6" key="1">
    <citation type="journal article" date="2014" name="PLoS ONE">
        <title>Global Analysis of Gene Expression Profiles in Physic Nut (Jatropha curcas L.) Seedlings Exposed to Salt Stress.</title>
        <authorList>
            <person name="Zhang L."/>
            <person name="Zhang C."/>
            <person name="Wu P."/>
            <person name="Chen Y."/>
            <person name="Li M."/>
            <person name="Jiang H."/>
            <person name="Wu G."/>
        </authorList>
    </citation>
    <scope>NUCLEOTIDE SEQUENCE [LARGE SCALE GENOMIC DNA]</scope>
    <source>
        <strain evidence="6">cv. GZQX0401</strain>
        <tissue evidence="5">Young leaves</tissue>
    </source>
</reference>
<dbReference type="Gene3D" id="1.25.40.10">
    <property type="entry name" value="Tetratricopeptide repeat domain"/>
    <property type="match status" value="3"/>
</dbReference>
<feature type="repeat" description="PPR" evidence="3">
    <location>
        <begin position="156"/>
        <end position="190"/>
    </location>
</feature>
<dbReference type="InterPro" id="IPR011990">
    <property type="entry name" value="TPR-like_helical_dom_sf"/>
</dbReference>
<dbReference type="Pfam" id="PF13041">
    <property type="entry name" value="PPR_2"/>
    <property type="match status" value="1"/>
</dbReference>
<sequence length="603" mass="69476">MIGTTVLHQTPFLSQQVSLRDQECLSLLRRCKNMEEFKQAHAQILKWGFFFRSFCASNLLATCALSNWGSMDYARCIFGRIEEPGTFEFNTMIRGYVLDDYNMENAVFVYYEMLEKGVQSDNFTYPSLLKACALLRAIEEGMQIHGHTIKLGLERDLYVQSSLINMYGKCRKIKLSYAVFEQMNPKGIASWSAIIAAHTNLGMWCECFQLFKKMMMSGEKGSSYRPEESILVSMLSACTHLGALDLGRCVHGSLLRNIDIELNLTVQTCLIDMYMKCGCVDKALSLFQRLITKKNQFLYSVMISGLAMHGRGKEALEIFSEMLDEERLKVDDVVFVCVLSACSRAGLVKEGLQYFNRMKFEYGIQPTNEHYSCIIDLMGRAGMLNQALEFIRNMPIEPNDVLWRSLLSACRTHHNIQIGEIAAKSLLQLNSRNSSDLLMLSHIYAKAKRWEETATIRKEMAYKSFIQTTGFCSVEVNRKVYKFVSQDKSYPQCEQIYEMIDQTEWQLKFEGYSPDTSEILLDVDEEEKRERLKAHSQKLAIALALINTSQGIPIRISRNVRMCNDCHTYTKFISRIYTREIIIRELNRFHHFKNGACSCLDYW</sequence>
<keyword evidence="6" id="KW-1185">Reference proteome</keyword>
<organism evidence="5 6">
    <name type="scientific">Jatropha curcas</name>
    <name type="common">Barbados nut</name>
    <dbReference type="NCBI Taxonomy" id="180498"/>
    <lineage>
        <taxon>Eukaryota</taxon>
        <taxon>Viridiplantae</taxon>
        <taxon>Streptophyta</taxon>
        <taxon>Embryophyta</taxon>
        <taxon>Tracheophyta</taxon>
        <taxon>Spermatophyta</taxon>
        <taxon>Magnoliopsida</taxon>
        <taxon>eudicotyledons</taxon>
        <taxon>Gunneridae</taxon>
        <taxon>Pentapetalae</taxon>
        <taxon>rosids</taxon>
        <taxon>fabids</taxon>
        <taxon>Malpighiales</taxon>
        <taxon>Euphorbiaceae</taxon>
        <taxon>Crotonoideae</taxon>
        <taxon>Jatropheae</taxon>
        <taxon>Jatropha</taxon>
    </lineage>
</organism>
<dbReference type="PANTHER" id="PTHR47926">
    <property type="entry name" value="PENTATRICOPEPTIDE REPEAT-CONTAINING PROTEIN"/>
    <property type="match status" value="1"/>
</dbReference>
<dbReference type="InterPro" id="IPR046960">
    <property type="entry name" value="PPR_At4g14850-like_plant"/>
</dbReference>
<dbReference type="InterPro" id="IPR032867">
    <property type="entry name" value="DYW_dom"/>
</dbReference>
<gene>
    <name evidence="5" type="ORF">JCGZ_17101</name>
</gene>
<name>A0A067K2M2_JATCU</name>
<evidence type="ECO:0000256" key="1">
    <source>
        <dbReference type="ARBA" id="ARBA00006643"/>
    </source>
</evidence>
<protein>
    <recommendedName>
        <fullName evidence="4">DYW domain-containing protein</fullName>
    </recommendedName>
</protein>
<keyword evidence="2" id="KW-0677">Repeat</keyword>
<dbReference type="KEGG" id="jcu:105641176"/>
<dbReference type="GO" id="GO:0009451">
    <property type="term" value="P:RNA modification"/>
    <property type="evidence" value="ECO:0007669"/>
    <property type="project" value="InterPro"/>
</dbReference>
<feature type="domain" description="DYW" evidence="4">
    <location>
        <begin position="511"/>
        <end position="603"/>
    </location>
</feature>
<dbReference type="Pfam" id="PF01535">
    <property type="entry name" value="PPR"/>
    <property type="match status" value="6"/>
</dbReference>
<dbReference type="Proteomes" id="UP000027138">
    <property type="component" value="Unassembled WGS sequence"/>
</dbReference>
<feature type="repeat" description="PPR" evidence="3">
    <location>
        <begin position="295"/>
        <end position="325"/>
    </location>
</feature>
<feature type="repeat" description="PPR" evidence="3">
    <location>
        <begin position="331"/>
        <end position="366"/>
    </location>
</feature>
<dbReference type="PROSITE" id="PS51375">
    <property type="entry name" value="PPR"/>
    <property type="match status" value="4"/>
</dbReference>
<evidence type="ECO:0000313" key="6">
    <source>
        <dbReference type="Proteomes" id="UP000027138"/>
    </source>
</evidence>
<feature type="repeat" description="PPR" evidence="3">
    <location>
        <begin position="85"/>
        <end position="120"/>
    </location>
</feature>
<dbReference type="Pfam" id="PF20431">
    <property type="entry name" value="E_motif"/>
    <property type="match status" value="1"/>
</dbReference>
<dbReference type="InterPro" id="IPR002885">
    <property type="entry name" value="PPR_rpt"/>
</dbReference>
<dbReference type="Pfam" id="PF14432">
    <property type="entry name" value="DYW_deaminase"/>
    <property type="match status" value="1"/>
</dbReference>
<dbReference type="EMBL" id="KK914687">
    <property type="protein sequence ID" value="KDP30372.1"/>
    <property type="molecule type" value="Genomic_DNA"/>
</dbReference>
<dbReference type="NCBIfam" id="TIGR00756">
    <property type="entry name" value="PPR"/>
    <property type="match status" value="3"/>
</dbReference>
<comment type="similarity">
    <text evidence="1">Belongs to the PPR family. PCMP-H subfamily.</text>
</comment>
<dbReference type="GO" id="GO:0008270">
    <property type="term" value="F:zinc ion binding"/>
    <property type="evidence" value="ECO:0007669"/>
    <property type="project" value="InterPro"/>
</dbReference>
<dbReference type="FunFam" id="1.25.40.10:FF:000184">
    <property type="entry name" value="Pentatricopeptide repeat-containing protein, chloroplastic"/>
    <property type="match status" value="1"/>
</dbReference>
<evidence type="ECO:0000256" key="2">
    <source>
        <dbReference type="ARBA" id="ARBA00022737"/>
    </source>
</evidence>
<dbReference type="InterPro" id="IPR046848">
    <property type="entry name" value="E_motif"/>
</dbReference>
<accession>A0A067K2M2</accession>
<dbReference type="GO" id="GO:0003723">
    <property type="term" value="F:RNA binding"/>
    <property type="evidence" value="ECO:0007669"/>
    <property type="project" value="InterPro"/>
</dbReference>
<dbReference type="OrthoDB" id="736572at2759"/>
<dbReference type="FunFam" id="1.25.40.10:FF:000470">
    <property type="entry name" value="Pentatricopeptide repeat-containing protein At5g66520"/>
    <property type="match status" value="1"/>
</dbReference>
<evidence type="ECO:0000256" key="3">
    <source>
        <dbReference type="PROSITE-ProRule" id="PRU00708"/>
    </source>
</evidence>
<dbReference type="AlphaFoldDB" id="A0A067K2M2"/>